<protein>
    <submittedName>
        <fullName evidence="1">Uncharacterized protein</fullName>
    </submittedName>
</protein>
<organism evidence="1 2">
    <name type="scientific">Clostridium tagluense</name>
    <dbReference type="NCBI Taxonomy" id="360422"/>
    <lineage>
        <taxon>Bacteria</taxon>
        <taxon>Bacillati</taxon>
        <taxon>Bacillota</taxon>
        <taxon>Clostridia</taxon>
        <taxon>Eubacteriales</taxon>
        <taxon>Clostridiaceae</taxon>
        <taxon>Clostridium</taxon>
    </lineage>
</organism>
<dbReference type="AlphaFoldDB" id="A0A401UU48"/>
<comment type="caution">
    <text evidence="1">The sequence shown here is derived from an EMBL/GenBank/DDBJ whole genome shotgun (WGS) entry which is preliminary data.</text>
</comment>
<name>A0A401UU48_9CLOT</name>
<gene>
    <name evidence="1" type="ORF">Ctaglu_46980</name>
</gene>
<proteinExistence type="predicted"/>
<evidence type="ECO:0000313" key="1">
    <source>
        <dbReference type="EMBL" id="GCD13075.1"/>
    </source>
</evidence>
<reference evidence="1 2" key="1">
    <citation type="submission" date="2018-11" db="EMBL/GenBank/DDBJ databases">
        <title>Genome sequencing and assembly of Clostridium tagluense strain A121.</title>
        <authorList>
            <person name="Murakami T."/>
            <person name="Segawa T."/>
            <person name="Shcherbakova V.A."/>
            <person name="Mori H."/>
            <person name="Yoshimura Y."/>
        </authorList>
    </citation>
    <scope>NUCLEOTIDE SEQUENCE [LARGE SCALE GENOMIC DNA]</scope>
    <source>
        <strain evidence="1 2">A121</strain>
    </source>
</reference>
<keyword evidence="2" id="KW-1185">Reference proteome</keyword>
<dbReference type="EMBL" id="BHYK01000055">
    <property type="protein sequence ID" value="GCD13075.1"/>
    <property type="molecule type" value="Genomic_DNA"/>
</dbReference>
<dbReference type="RefSeq" id="WP_125006297.1">
    <property type="nucleotide sequence ID" value="NZ_BHYK01000055.1"/>
</dbReference>
<sequence>MNGTCFNIKAIGILANVSQQHMSGFMLGKRNMSEKARARIESAIADVVKGLVG</sequence>
<dbReference type="Proteomes" id="UP000287872">
    <property type="component" value="Unassembled WGS sequence"/>
</dbReference>
<accession>A0A401UU48</accession>
<evidence type="ECO:0000313" key="2">
    <source>
        <dbReference type="Proteomes" id="UP000287872"/>
    </source>
</evidence>